<evidence type="ECO:0000313" key="1">
    <source>
        <dbReference type="EMBL" id="SVA64222.1"/>
    </source>
</evidence>
<accession>A0A381XI78</accession>
<gene>
    <name evidence="1" type="ORF">METZ01_LOCUS117076</name>
</gene>
<name>A0A381XI78_9ZZZZ</name>
<dbReference type="AlphaFoldDB" id="A0A381XI78"/>
<reference evidence="1" key="1">
    <citation type="submission" date="2018-05" db="EMBL/GenBank/DDBJ databases">
        <authorList>
            <person name="Lanie J.A."/>
            <person name="Ng W.-L."/>
            <person name="Kazmierczak K.M."/>
            <person name="Andrzejewski T.M."/>
            <person name="Davidsen T.M."/>
            <person name="Wayne K.J."/>
            <person name="Tettelin H."/>
            <person name="Glass J.I."/>
            <person name="Rusch D."/>
            <person name="Podicherti R."/>
            <person name="Tsui H.-C.T."/>
            <person name="Winkler M.E."/>
        </authorList>
    </citation>
    <scope>NUCLEOTIDE SEQUENCE</scope>
</reference>
<organism evidence="1">
    <name type="scientific">marine metagenome</name>
    <dbReference type="NCBI Taxonomy" id="408172"/>
    <lineage>
        <taxon>unclassified sequences</taxon>
        <taxon>metagenomes</taxon>
        <taxon>ecological metagenomes</taxon>
    </lineage>
</organism>
<dbReference type="EMBL" id="UINC01015213">
    <property type="protein sequence ID" value="SVA64222.1"/>
    <property type="molecule type" value="Genomic_DNA"/>
</dbReference>
<proteinExistence type="predicted"/>
<sequence length="34" mass="3837">MKNGVIIYFLDQIQKVLIMKDGHMTTAVVDGLML</sequence>
<protein>
    <submittedName>
        <fullName evidence="1">Uncharacterized protein</fullName>
    </submittedName>
</protein>